<feature type="compositionally biased region" description="Basic and acidic residues" evidence="2">
    <location>
        <begin position="331"/>
        <end position="342"/>
    </location>
</feature>
<feature type="region of interest" description="Disordered" evidence="2">
    <location>
        <begin position="331"/>
        <end position="402"/>
    </location>
</feature>
<dbReference type="Pfam" id="PF23742">
    <property type="entry name" value="VBS_C3G9"/>
    <property type="match status" value="1"/>
</dbReference>
<sequence>MSNDFYSPAIIKTHYLAFKEFLESQDNDAKRQRGAKEKLIKLTNQQFQELSTDVYDELIRRTFNSRECLQSQSEFQPKRNEARAKLAALSHTRYRDLSQDIYNEIQRRFPNIVTEAENNIDNPADNAYNNMSPVNKNNGISSPKPIQNDGANQAQHQKINLAPLDDVMANIKELTNKNENEDSNTAEARNVNEAEVAELKKANTLLKSKLDSLTEKYNNEKLRLEKEIESIQETLTNRVKINEEQAVEYSKLYNNYTQLQSDIKTLRSQTEVNEKITDELRQENDNQIERVNELTKKNEQLENENKSLKEEIEKVKKELNEEIENLKKELKEEKEKKSEVEKTTSSPAPANKQEEKTAPPVESEAKPENPKKSPETPPKEDIKSPSGPKGVPEEPKEPVVKDCINPERFNHYREAVNELLEASKSENPADVLVAMKSIVITCKNITEESDEYERLNENTFTGEEQDKLIEIKNNLSVALTNLMSVTKNHATNYPNVSPSYIENATSDLSVTIVSLVRTLKEHQSRLLNQGSASSLQHPPINPATMNMGEYTPNNEQIYNVQELKHFLEEKTDLIVQGIQSLLQKIQQPNASNDELNGDILRITNIVDNVIGASQNTFSSQAGIYLYDNGEPILQDLKMGNQRLKEMGLDMQNKTEQEIKASKPSLASASYEIAVYVRDLLELLG</sequence>
<reference evidence="4 5" key="1">
    <citation type="submission" date="2016-08" db="EMBL/GenBank/DDBJ databases">
        <title>A Parts List for Fungal Cellulosomes Revealed by Comparative Genomics.</title>
        <authorList>
            <consortium name="DOE Joint Genome Institute"/>
            <person name="Haitjema C.H."/>
            <person name="Gilmore S.P."/>
            <person name="Henske J.K."/>
            <person name="Solomon K.V."/>
            <person name="De Groot R."/>
            <person name="Kuo A."/>
            <person name="Mondo S.J."/>
            <person name="Salamov A.A."/>
            <person name="Labutti K."/>
            <person name="Zhao Z."/>
            <person name="Chiniquy J."/>
            <person name="Barry K."/>
            <person name="Brewer H.M."/>
            <person name="Purvine S.O."/>
            <person name="Wright A.T."/>
            <person name="Boxma B."/>
            <person name="Van Alen T."/>
            <person name="Hackstein J.H."/>
            <person name="Baker S.E."/>
            <person name="Grigoriev I.V."/>
            <person name="O'Malley M.A."/>
        </authorList>
    </citation>
    <scope>NUCLEOTIDE SEQUENCE [LARGE SCALE GENOMIC DNA]</scope>
    <source>
        <strain evidence="4 5">G1</strain>
    </source>
</reference>
<dbReference type="PANTHER" id="PTHR21601:SF0">
    <property type="entry name" value="PROTEIN SPA2-RELATED"/>
    <property type="match status" value="1"/>
</dbReference>
<dbReference type="InterPro" id="IPR056439">
    <property type="entry name" value="VBS_C3G9"/>
</dbReference>
<gene>
    <name evidence="4" type="ORF">LY90DRAFT_8589</name>
</gene>
<dbReference type="Proteomes" id="UP000193920">
    <property type="component" value="Unassembled WGS sequence"/>
</dbReference>
<feature type="domain" description="GIT Spa2 homology (SHD)" evidence="3">
    <location>
        <begin position="35"/>
        <end position="65"/>
    </location>
</feature>
<feature type="domain" description="GIT Spa2 homology (SHD)" evidence="3">
    <location>
        <begin position="82"/>
        <end position="112"/>
    </location>
</feature>
<dbReference type="PANTHER" id="PTHR21601">
    <property type="entry name" value="SPA2 PROTEIN"/>
    <property type="match status" value="1"/>
</dbReference>
<feature type="compositionally biased region" description="Basic and acidic residues" evidence="2">
    <location>
        <begin position="391"/>
        <end position="402"/>
    </location>
</feature>
<proteinExistence type="predicted"/>
<evidence type="ECO:0000256" key="1">
    <source>
        <dbReference type="ARBA" id="ARBA00022737"/>
    </source>
</evidence>
<dbReference type="GO" id="GO:0005078">
    <property type="term" value="F:MAP-kinase scaffold activity"/>
    <property type="evidence" value="ECO:0007669"/>
    <property type="project" value="TreeGrafter"/>
</dbReference>
<feature type="compositionally biased region" description="Basic and acidic residues" evidence="2">
    <location>
        <begin position="352"/>
        <end position="383"/>
    </location>
</feature>
<evidence type="ECO:0000313" key="4">
    <source>
        <dbReference type="EMBL" id="ORY47959.1"/>
    </source>
</evidence>
<keyword evidence="1" id="KW-0677">Repeat</keyword>
<evidence type="ECO:0000256" key="2">
    <source>
        <dbReference type="SAM" id="MobiDB-lite"/>
    </source>
</evidence>
<dbReference type="EMBL" id="MCOG01000103">
    <property type="protein sequence ID" value="ORY47959.1"/>
    <property type="molecule type" value="Genomic_DNA"/>
</dbReference>
<organism evidence="4 5">
    <name type="scientific">Neocallimastix californiae</name>
    <dbReference type="NCBI Taxonomy" id="1754190"/>
    <lineage>
        <taxon>Eukaryota</taxon>
        <taxon>Fungi</taxon>
        <taxon>Fungi incertae sedis</taxon>
        <taxon>Chytridiomycota</taxon>
        <taxon>Chytridiomycota incertae sedis</taxon>
        <taxon>Neocallimastigomycetes</taxon>
        <taxon>Neocallimastigales</taxon>
        <taxon>Neocallimastigaceae</taxon>
        <taxon>Neocallimastix</taxon>
    </lineage>
</organism>
<dbReference type="Pfam" id="PF12205">
    <property type="entry name" value="GIT1_C"/>
    <property type="match status" value="1"/>
</dbReference>
<dbReference type="AlphaFoldDB" id="A0A1Y2CLR5"/>
<dbReference type="Pfam" id="PF08518">
    <property type="entry name" value="GIT_SHD"/>
    <property type="match status" value="2"/>
</dbReference>
<name>A0A1Y2CLR5_9FUNG</name>
<evidence type="ECO:0000259" key="3">
    <source>
        <dbReference type="SMART" id="SM00555"/>
    </source>
</evidence>
<comment type="caution">
    <text evidence="4">The sequence shown here is derived from an EMBL/GenBank/DDBJ whole genome shotgun (WGS) entry which is preliminary data.</text>
</comment>
<keyword evidence="5" id="KW-1185">Reference proteome</keyword>
<dbReference type="SMART" id="SM00555">
    <property type="entry name" value="GIT"/>
    <property type="match status" value="2"/>
</dbReference>
<dbReference type="InterPro" id="IPR022018">
    <property type="entry name" value="GIT1_C"/>
</dbReference>
<evidence type="ECO:0000313" key="5">
    <source>
        <dbReference type="Proteomes" id="UP000193920"/>
    </source>
</evidence>
<dbReference type="InterPro" id="IPR013724">
    <property type="entry name" value="GIT_SHD"/>
</dbReference>
<protein>
    <recommendedName>
        <fullName evidence="3">GIT Spa2 homology (SHD) domain-containing protein</fullName>
    </recommendedName>
</protein>
<dbReference type="STRING" id="1754190.A0A1Y2CLR5"/>
<dbReference type="InterPro" id="IPR039892">
    <property type="entry name" value="Spa2/Sph1"/>
</dbReference>
<accession>A0A1Y2CLR5</accession>
<dbReference type="OrthoDB" id="5588096at2759"/>